<gene>
    <name evidence="1" type="ORF">BCR37DRAFT_391705</name>
</gene>
<dbReference type="EMBL" id="MCFI01000005">
    <property type="protein sequence ID" value="ORY85000.1"/>
    <property type="molecule type" value="Genomic_DNA"/>
</dbReference>
<dbReference type="RefSeq" id="XP_040726783.1">
    <property type="nucleotide sequence ID" value="XM_040871042.1"/>
</dbReference>
<comment type="caution">
    <text evidence="1">The sequence shown here is derived from an EMBL/GenBank/DDBJ whole genome shotgun (WGS) entry which is preliminary data.</text>
</comment>
<keyword evidence="2" id="KW-1185">Reference proteome</keyword>
<protein>
    <submittedName>
        <fullName evidence="1">Uncharacterized protein</fullName>
    </submittedName>
</protein>
<dbReference type="Proteomes" id="UP000193685">
    <property type="component" value="Unassembled WGS sequence"/>
</dbReference>
<dbReference type="AlphaFoldDB" id="A0A1Y2FM03"/>
<proteinExistence type="predicted"/>
<name>A0A1Y2FM03_PROLT</name>
<reference evidence="1 2" key="1">
    <citation type="submission" date="2016-07" db="EMBL/GenBank/DDBJ databases">
        <title>Pervasive Adenine N6-methylation of Active Genes in Fungi.</title>
        <authorList>
            <consortium name="DOE Joint Genome Institute"/>
            <person name="Mondo S.J."/>
            <person name="Dannebaum R.O."/>
            <person name="Kuo R.C."/>
            <person name="Labutti K."/>
            <person name="Haridas S."/>
            <person name="Kuo A."/>
            <person name="Salamov A."/>
            <person name="Ahrendt S.R."/>
            <person name="Lipzen A."/>
            <person name="Sullivan W."/>
            <person name="Andreopoulos W.B."/>
            <person name="Clum A."/>
            <person name="Lindquist E."/>
            <person name="Daum C."/>
            <person name="Ramamoorthy G.K."/>
            <person name="Gryganskyi A."/>
            <person name="Culley D."/>
            <person name="Magnuson J.K."/>
            <person name="James T.Y."/>
            <person name="O'Malley M.A."/>
            <person name="Stajich J.E."/>
            <person name="Spatafora J.W."/>
            <person name="Visel A."/>
            <person name="Grigoriev I.V."/>
        </authorList>
    </citation>
    <scope>NUCLEOTIDE SEQUENCE [LARGE SCALE GENOMIC DNA]</scope>
    <source>
        <strain evidence="1 2">12-1054</strain>
    </source>
</reference>
<evidence type="ECO:0000313" key="2">
    <source>
        <dbReference type="Proteomes" id="UP000193685"/>
    </source>
</evidence>
<sequence>MGCSSKKHLVTSVEPFDEVDNKARPDFKQKIEGMTKLQDELYMLKQVFQEITQNAGRYPRALVEGDDGAVTLYGYGCDIRDAMALFGCGYHNDPERERDRGRGHSCGGYYQSGGRVDNNQRGDFIRNGRGNTQNQRLCWVCASSDHVAMERPDVYQSKNKQGLAGGVNIDACSDAGSLHANVDLIDQQTCFVHQLILCN</sequence>
<accession>A0A1Y2FM03</accession>
<evidence type="ECO:0000313" key="1">
    <source>
        <dbReference type="EMBL" id="ORY85000.1"/>
    </source>
</evidence>
<dbReference type="GeneID" id="63787641"/>
<organism evidence="1 2">
    <name type="scientific">Protomyces lactucae-debilis</name>
    <dbReference type="NCBI Taxonomy" id="2754530"/>
    <lineage>
        <taxon>Eukaryota</taxon>
        <taxon>Fungi</taxon>
        <taxon>Dikarya</taxon>
        <taxon>Ascomycota</taxon>
        <taxon>Taphrinomycotina</taxon>
        <taxon>Taphrinomycetes</taxon>
        <taxon>Taphrinales</taxon>
        <taxon>Protomycetaceae</taxon>
        <taxon>Protomyces</taxon>
    </lineage>
</organism>